<feature type="compositionally biased region" description="Low complexity" evidence="4">
    <location>
        <begin position="1419"/>
        <end position="1446"/>
    </location>
</feature>
<feature type="compositionally biased region" description="Pro residues" evidence="4">
    <location>
        <begin position="1385"/>
        <end position="1394"/>
    </location>
</feature>
<evidence type="ECO:0000259" key="7">
    <source>
        <dbReference type="Pfam" id="PF22936"/>
    </source>
</evidence>
<feature type="domain" description="Retrovirus-related Pol polyprotein from transposon TNT 1-94-like beta-barrel" evidence="7">
    <location>
        <begin position="466"/>
        <end position="533"/>
    </location>
</feature>
<keyword evidence="1" id="KW-0645">Protease</keyword>
<reference evidence="8" key="1">
    <citation type="journal article" date="2019" name="Sci. Rep.">
        <title>Draft genome of Tanacetum cinerariifolium, the natural source of mosquito coil.</title>
        <authorList>
            <person name="Yamashiro T."/>
            <person name="Shiraishi A."/>
            <person name="Satake H."/>
            <person name="Nakayama K."/>
        </authorList>
    </citation>
    <scope>NUCLEOTIDE SEQUENCE</scope>
</reference>
<dbReference type="GO" id="GO:0006508">
    <property type="term" value="P:proteolysis"/>
    <property type="evidence" value="ECO:0007669"/>
    <property type="project" value="UniProtKB-KW"/>
</dbReference>
<dbReference type="InterPro" id="IPR012337">
    <property type="entry name" value="RNaseH-like_sf"/>
</dbReference>
<evidence type="ECO:0000256" key="2">
    <source>
        <dbReference type="ARBA" id="ARBA00022723"/>
    </source>
</evidence>
<feature type="compositionally biased region" description="Low complexity" evidence="4">
    <location>
        <begin position="150"/>
        <end position="163"/>
    </location>
</feature>
<proteinExistence type="predicted"/>
<dbReference type="Pfam" id="PF22936">
    <property type="entry name" value="Pol_BBD"/>
    <property type="match status" value="1"/>
</dbReference>
<feature type="compositionally biased region" description="Low complexity" evidence="4">
    <location>
        <begin position="1395"/>
        <end position="1410"/>
    </location>
</feature>
<dbReference type="SUPFAM" id="SSF53098">
    <property type="entry name" value="Ribonuclease H-like"/>
    <property type="match status" value="1"/>
</dbReference>
<feature type="region of interest" description="Disordered" evidence="4">
    <location>
        <begin position="129"/>
        <end position="163"/>
    </location>
</feature>
<dbReference type="GO" id="GO:0046872">
    <property type="term" value="F:metal ion binding"/>
    <property type="evidence" value="ECO:0007669"/>
    <property type="project" value="UniProtKB-KW"/>
</dbReference>
<feature type="domain" description="GAG-pre-integrase" evidence="6">
    <location>
        <begin position="552"/>
        <end position="611"/>
    </location>
</feature>
<dbReference type="InterPro" id="IPR025724">
    <property type="entry name" value="GAG-pre-integrase_dom"/>
</dbReference>
<dbReference type="PANTHER" id="PTHR42648:SF18">
    <property type="entry name" value="RETROTRANSPOSON, UNCLASSIFIED-LIKE PROTEIN"/>
    <property type="match status" value="1"/>
</dbReference>
<comment type="caution">
    <text evidence="8">The sequence shown here is derived from an EMBL/GenBank/DDBJ whole genome shotgun (WGS) entry which is preliminary data.</text>
</comment>
<dbReference type="InterPro" id="IPR013103">
    <property type="entry name" value="RVT_2"/>
</dbReference>
<gene>
    <name evidence="8" type="ORF">Tci_008912</name>
</gene>
<dbReference type="InterPro" id="IPR003903">
    <property type="entry name" value="UIM_dom"/>
</dbReference>
<feature type="compositionally biased region" description="Low complexity" evidence="4">
    <location>
        <begin position="731"/>
        <end position="743"/>
    </location>
</feature>
<evidence type="ECO:0000259" key="5">
    <source>
        <dbReference type="Pfam" id="PF07727"/>
    </source>
</evidence>
<keyword evidence="2" id="KW-0479">Metal-binding</keyword>
<dbReference type="InterPro" id="IPR039537">
    <property type="entry name" value="Retrotran_Ty1/copia-like"/>
</dbReference>
<dbReference type="Pfam" id="PF07727">
    <property type="entry name" value="RVT_2"/>
    <property type="match status" value="1"/>
</dbReference>
<dbReference type="GO" id="GO:0008233">
    <property type="term" value="F:peptidase activity"/>
    <property type="evidence" value="ECO:0007669"/>
    <property type="project" value="UniProtKB-KW"/>
</dbReference>
<dbReference type="InterPro" id="IPR036397">
    <property type="entry name" value="RNaseH_sf"/>
</dbReference>
<dbReference type="Pfam" id="PF13976">
    <property type="entry name" value="gag_pre-integrs"/>
    <property type="match status" value="1"/>
</dbReference>
<dbReference type="EMBL" id="BKCJ010000868">
    <property type="protein sequence ID" value="GEU36934.1"/>
    <property type="molecule type" value="Genomic_DNA"/>
</dbReference>
<evidence type="ECO:0000259" key="6">
    <source>
        <dbReference type="Pfam" id="PF13976"/>
    </source>
</evidence>
<evidence type="ECO:0000256" key="3">
    <source>
        <dbReference type="ARBA" id="ARBA00022801"/>
    </source>
</evidence>
<protein>
    <submittedName>
        <fullName evidence="8">Integrase, catalytic region, zinc finger, CCHC-type, peptidase aspartic, catalytic</fullName>
    </submittedName>
</protein>
<evidence type="ECO:0000313" key="8">
    <source>
        <dbReference type="EMBL" id="GEU36934.1"/>
    </source>
</evidence>
<feature type="domain" description="Reverse transcriptase Ty1/copia-type" evidence="5">
    <location>
        <begin position="789"/>
        <end position="891"/>
    </location>
</feature>
<dbReference type="PANTHER" id="PTHR42648">
    <property type="entry name" value="TRANSPOSASE, PUTATIVE-RELATED"/>
    <property type="match status" value="1"/>
</dbReference>
<dbReference type="PROSITE" id="PS50330">
    <property type="entry name" value="UIM"/>
    <property type="match status" value="1"/>
</dbReference>
<organism evidence="8">
    <name type="scientific">Tanacetum cinerariifolium</name>
    <name type="common">Dalmatian daisy</name>
    <name type="synonym">Chrysanthemum cinerariifolium</name>
    <dbReference type="NCBI Taxonomy" id="118510"/>
    <lineage>
        <taxon>Eukaryota</taxon>
        <taxon>Viridiplantae</taxon>
        <taxon>Streptophyta</taxon>
        <taxon>Embryophyta</taxon>
        <taxon>Tracheophyta</taxon>
        <taxon>Spermatophyta</taxon>
        <taxon>Magnoliopsida</taxon>
        <taxon>eudicotyledons</taxon>
        <taxon>Gunneridae</taxon>
        <taxon>Pentapetalae</taxon>
        <taxon>asterids</taxon>
        <taxon>campanulids</taxon>
        <taxon>Asterales</taxon>
        <taxon>Asteraceae</taxon>
        <taxon>Asteroideae</taxon>
        <taxon>Anthemideae</taxon>
        <taxon>Anthemidinae</taxon>
        <taxon>Tanacetum</taxon>
    </lineage>
</organism>
<feature type="compositionally biased region" description="Polar residues" evidence="4">
    <location>
        <begin position="1103"/>
        <end position="1119"/>
    </location>
</feature>
<evidence type="ECO:0000256" key="1">
    <source>
        <dbReference type="ARBA" id="ARBA00022670"/>
    </source>
</evidence>
<dbReference type="InterPro" id="IPR054722">
    <property type="entry name" value="PolX-like_BBD"/>
</dbReference>
<dbReference type="Gene3D" id="3.30.420.10">
    <property type="entry name" value="Ribonuclease H-like superfamily/Ribonuclease H"/>
    <property type="match status" value="1"/>
</dbReference>
<keyword evidence="3" id="KW-0378">Hydrolase</keyword>
<feature type="compositionally biased region" description="Basic and acidic residues" evidence="4">
    <location>
        <begin position="1122"/>
        <end position="1134"/>
    </location>
</feature>
<feature type="region of interest" description="Disordered" evidence="4">
    <location>
        <begin position="1071"/>
        <end position="1152"/>
    </location>
</feature>
<feature type="region of interest" description="Disordered" evidence="4">
    <location>
        <begin position="1365"/>
        <end position="1448"/>
    </location>
</feature>
<evidence type="ECO:0000256" key="4">
    <source>
        <dbReference type="SAM" id="MobiDB-lite"/>
    </source>
</evidence>
<sequence length="1769" mass="199927">MLDRTDFASWQQHIRLYCRGKENGVNILKSINEGQFWMGTLRETLTEGTEGAPHLGPERPQVYFNLTPEEKERFVTVVKLNRRLGDSNYDQLYAYLKQHEAHANENKMMLDRFSQHTIDPLVLMSNVSNQQQYRQSSTTPSSTYVQPHSGRQNRGQGNNARGAGVASYERAQNRVGYANPDVDEQHVHNLALNVDNVFLADDCDAFDSDVDEAHTADTMLMANLSSADPVYDEAGLSYGSDILFEVHDHDHYQDAVCEHHEVHEMHDNVQPNYVVDSDANFTSDSNMISYDQYVKDNTVPVVQSLTERERGFEQTKECYLIEVIPFFKTLKEYFEGIQKALTKEIKEIKAIFDELEAVVDQNAVNRKRLVVKQVVLLILRALDFQIIQLTEKVSVLQEQNELFRVENATVKHHYKELYDSIKITRAKHIDQTTALLTENENLKVQINAKLKCVTIDSVTPKVLAPGCSKHMSGDRSRLRNFIKKLIETVRFGNDNFGAIVRYGDYVIGDSVISRVYYVEGLGHNLFSIGQFCDSDLEVAFRKHLFKDMMKSSPICLLSKASKIKSWLWHCHLNHLNFGTINNLARKDLVRGLPRLKFEKEHLCFACQLGKSKKHTHLPKTKNTNLKVLNTLHMDLCGPMRVQTINGKRYILVIVDDYTRFTWVKFLRSKDETPEHLMYPPTNKELEILFQPMFNKYLELPRVERPVSLTPAVPVLVNSAGTPSSTSIDQDAPSPSHSPLSSALQSPCLHKGVAAESTLMDENPFDPVYNDPFINIFSLEPNSKASSSEDASDVLKNKAWLVAKGYRQEEGIDFDESFAPVARIDAIRIFIANAASKNLTIYQMDFKTAFLNGELTKEVYVSQPEGFVDPDHPTHVYRVKKALYGLKQAPRACDVPTEQAPAVAPPTKTNDQILPSSKWVPIGKITADALDITPTNDNNPYVAPPSSDTVIEYVNTLGYLSTLRNVLVMFVNALYQQWRAILSKINMCLIEFVQSIQTFLTNRKNLTTASREKKKTTHLLIPSVRFTKLIIYHLKTKHNIHPRTSSPLYYSHEEYVLNTLSFVGKDGSEIFEEGGATESPKSTKVTKPKAAKATKPACDKAPKITSTQPPNPKLTPTQPSKAVPEKKQKLVKETPDEPSPAKRSKGGLEPAYNEEEANLQRGLELSLKEQAERTQGPARLVMHTLMPTEASGHAKSPSLDAELALIDSEIESDNTDDKFTTTAYLNVQENLKQLFEDSMILEELTSSTGTLSYLQNLEKELSFTDQFFMEKQQEEEPGKTNVKAEVQSMVSVLIHQDTSSVPPMTTLVIDLTIDLFVVDMKEILQQRMFEDKSYEAHEDHKNLYDTLQKSLECDYSNQLLSDLEEARQKKRKRRDLPRTPSGSPSLQPPPPPPPAGASGAPSTLGASGSSQLPPPPPSPSTGTSGSAQQQGSKALSSSKSAASTPQSMAWTTSDTIYKSAGVFRTQELSPANSLIQDDSILDEQWKPLPKEERPATPKPTWTIPSSNVSDVENNWATALVSAYETPAENSLLAKTRDMTNFLNWYCRQVNKTELTQADLEGKAYEVVKAFYPDVIYLKFQMEECHKMLTDQVGWTNPEGDQVRVDGSSPALSISKMKASSYPDFGLELLMLEQMWIDDVCTYDISAKYGISHWWFNRQKFYIDRHDSLSRRKKVRSHMRILNVVRIKAYSIYGYDYLSEIVLRRADLQEHNISKKDFKNMYPSDFEDLNLLLLTGLQSQGIQDQAAQSRYEYMILDSKGCDKEQRVHSGY</sequence>
<name>A0A6L2JMR6_TANCI</name>
<accession>A0A6L2JMR6</accession>
<feature type="compositionally biased region" description="Polar residues" evidence="4">
    <location>
        <begin position="129"/>
        <end position="146"/>
    </location>
</feature>
<dbReference type="GO" id="GO:0003676">
    <property type="term" value="F:nucleic acid binding"/>
    <property type="evidence" value="ECO:0007669"/>
    <property type="project" value="InterPro"/>
</dbReference>
<feature type="region of interest" description="Disordered" evidence="4">
    <location>
        <begin position="720"/>
        <end position="743"/>
    </location>
</feature>